<evidence type="ECO:0000256" key="1">
    <source>
        <dbReference type="SAM" id="MobiDB-lite"/>
    </source>
</evidence>
<dbReference type="CDD" id="cd12087">
    <property type="entry name" value="TM_EGFR-like"/>
    <property type="match status" value="1"/>
</dbReference>
<evidence type="ECO:0000313" key="4">
    <source>
        <dbReference type="Proteomes" id="UP000320762"/>
    </source>
</evidence>
<dbReference type="Gene3D" id="2.60.120.260">
    <property type="entry name" value="Galactose-binding domain-like"/>
    <property type="match status" value="1"/>
</dbReference>
<proteinExistence type="predicted"/>
<evidence type="ECO:0000313" key="3">
    <source>
        <dbReference type="EMBL" id="TRM60090.1"/>
    </source>
</evidence>
<feature type="compositionally biased region" description="Basic and acidic residues" evidence="1">
    <location>
        <begin position="816"/>
        <end position="855"/>
    </location>
</feature>
<dbReference type="OrthoDB" id="2564234at2759"/>
<feature type="compositionally biased region" description="Acidic residues" evidence="1">
    <location>
        <begin position="765"/>
        <end position="794"/>
    </location>
</feature>
<gene>
    <name evidence="3" type="ORF">BD626DRAFT_539038</name>
</gene>
<keyword evidence="4" id="KW-1185">Reference proteome</keyword>
<name>A0A550C5N2_9AGAR</name>
<feature type="region of interest" description="Disordered" evidence="1">
    <location>
        <begin position="316"/>
        <end position="338"/>
    </location>
</feature>
<comment type="caution">
    <text evidence="3">The sequence shown here is derived from an EMBL/GenBank/DDBJ whole genome shotgun (WGS) entry which is preliminary data.</text>
</comment>
<feature type="transmembrane region" description="Helical" evidence="2">
    <location>
        <begin position="283"/>
        <end position="306"/>
    </location>
</feature>
<keyword evidence="2" id="KW-1133">Transmembrane helix</keyword>
<dbReference type="STRING" id="97359.A0A550C5N2"/>
<organism evidence="3 4">
    <name type="scientific">Schizophyllum amplum</name>
    <dbReference type="NCBI Taxonomy" id="97359"/>
    <lineage>
        <taxon>Eukaryota</taxon>
        <taxon>Fungi</taxon>
        <taxon>Dikarya</taxon>
        <taxon>Basidiomycota</taxon>
        <taxon>Agaricomycotina</taxon>
        <taxon>Agaricomycetes</taxon>
        <taxon>Agaricomycetidae</taxon>
        <taxon>Agaricales</taxon>
        <taxon>Schizophyllaceae</taxon>
        <taxon>Schizophyllum</taxon>
    </lineage>
</organism>
<protein>
    <submittedName>
        <fullName evidence="3">Uncharacterized protein</fullName>
    </submittedName>
</protein>
<accession>A0A550C5N2</accession>
<feature type="region of interest" description="Disordered" evidence="1">
    <location>
        <begin position="765"/>
        <end position="855"/>
    </location>
</feature>
<dbReference type="EMBL" id="VDMD01000024">
    <property type="protein sequence ID" value="TRM60090.1"/>
    <property type="molecule type" value="Genomic_DNA"/>
</dbReference>
<sequence length="1133" mass="125793">MISQNFTIESVCPLIHYDPADGWREGDGADDPELNKYSNGAFTLTNKSGSSASFSFNGSAVYVYGAKSGRDSAGQFQVPLFVADSLDDTLHTVKITNQEDLYLDIDYITWTATLEGDYSPSLTTAQDGDTMFSYTPSNAWSTSASDIPQIDRFNGGTAHGTRTADASVTLEFEGQAVRLYGGTGPQRGPYDVQFDGGKVQTFNATKRDIGGQILLFYADGLGEGSHSLQLTNKPVIDGEGLAIDYVVTYNVRNKNATDSGSGSSDDESSGSDSSSGSSPNAGAIAGGVIGALAGIAVLVALVLFILRKRQREVQAEKRKLIPQSFPAPGYPPSPAGHPYPTRPAQPQYGLPPYFSANSPAQPYYGGSSRCSQIAALVDSSSRSGVTNIGAAFYATNRSDTDSAPSPTAGVPPPVPYAANSKMVGATLPATAHESLAHMPPNELNEQRMHVPAMLRTMDRFLRTMRRSSDDERLRLNSGHLLILTIEVQGIIAEKSGVMRGPPPPRSTCLIHELSEELLAAIHVLSIPEELTDPGPGSGKAFFAYMRRSKSLQYPHLLRRVCRRWHTLVTRNPILWSYIFVNAIDGDDHEYRPEQYELSLELSRDRPLALAFEVGGLSCRTILSTEPFARHVHRMRQLFINELDYSYKDPVLPLFPTTDTLALEAIRIHTVGSISEHGSYFSKPVLRSAPRLTEFTLSGLRRNTECYSVYQIGRAGVQWSNLTVLRLPSIPRCAVDLFVVMSCASRLRILRCTVFGEAECDELREEESYDVLSESEDDWCEDDDASDDEEEEEDVSDRQDADDCIGSASGRSPTVDDYDRRARRERRRAEAERRAQEKEELKAKRMKKKEEFEQRQRALMGPHKLVDLEELHIDVGHDEDETSAYSSYTNFDGTNDTRTGTTKFLDGLIAPALTTLVISAHERLHRPPRLTESDYMSNGDIEEQEDGSGPFLLKPALKSFLKRSRCKVRHLSLGRLFISLPELLAIVKRCRHLHSLHLDRTLRFMRTSLVEGLTKRVGRKNRFIAPTLRHLVIESYEQNLYSGIRNSQILDMIDARWPPGWSDLSIAYVKVVHCPCSESGDKETSKDAAEARMRSRLASVQARKDVRLVISDIKRCAALQREIDRWGLDESDFL</sequence>
<feature type="compositionally biased region" description="Low complexity" evidence="1">
    <location>
        <begin position="270"/>
        <end position="279"/>
    </location>
</feature>
<dbReference type="AlphaFoldDB" id="A0A550C5N2"/>
<reference evidence="3 4" key="1">
    <citation type="journal article" date="2019" name="New Phytol.">
        <title>Comparative genomics reveals unique wood-decay strategies and fruiting body development in the Schizophyllaceae.</title>
        <authorList>
            <person name="Almasi E."/>
            <person name="Sahu N."/>
            <person name="Krizsan K."/>
            <person name="Balint B."/>
            <person name="Kovacs G.M."/>
            <person name="Kiss B."/>
            <person name="Cseklye J."/>
            <person name="Drula E."/>
            <person name="Henrissat B."/>
            <person name="Nagy I."/>
            <person name="Chovatia M."/>
            <person name="Adam C."/>
            <person name="LaButti K."/>
            <person name="Lipzen A."/>
            <person name="Riley R."/>
            <person name="Grigoriev I.V."/>
            <person name="Nagy L.G."/>
        </authorList>
    </citation>
    <scope>NUCLEOTIDE SEQUENCE [LARGE SCALE GENOMIC DNA]</scope>
    <source>
        <strain evidence="3 4">NL-1724</strain>
    </source>
</reference>
<feature type="compositionally biased region" description="Pro residues" evidence="1">
    <location>
        <begin position="328"/>
        <end position="338"/>
    </location>
</feature>
<feature type="region of interest" description="Disordered" evidence="1">
    <location>
        <begin position="254"/>
        <end position="279"/>
    </location>
</feature>
<evidence type="ECO:0000256" key="2">
    <source>
        <dbReference type="SAM" id="Phobius"/>
    </source>
</evidence>
<keyword evidence="2" id="KW-0472">Membrane</keyword>
<dbReference type="Proteomes" id="UP000320762">
    <property type="component" value="Unassembled WGS sequence"/>
</dbReference>
<keyword evidence="2" id="KW-0812">Transmembrane</keyword>